<evidence type="ECO:0000256" key="2">
    <source>
        <dbReference type="SAM" id="MobiDB-lite"/>
    </source>
</evidence>
<evidence type="ECO:0000313" key="3">
    <source>
        <dbReference type="EMBL" id="KAG5927529.1"/>
    </source>
</evidence>
<comment type="caution">
    <text evidence="3">The sequence shown here is derived from an EMBL/GenBank/DDBJ whole genome shotgun (WGS) entry which is preliminary data.</text>
</comment>
<proteinExistence type="predicted"/>
<dbReference type="Proteomes" id="UP000811619">
    <property type="component" value="Unassembled WGS sequence"/>
</dbReference>
<protein>
    <submittedName>
        <fullName evidence="3">Uncharacterized protein</fullName>
    </submittedName>
</protein>
<gene>
    <name evidence="3" type="ORF">E4U42_002137</name>
</gene>
<evidence type="ECO:0000256" key="1">
    <source>
        <dbReference type="SAM" id="Coils"/>
    </source>
</evidence>
<organism evidence="3 4">
    <name type="scientific">Claviceps africana</name>
    <dbReference type="NCBI Taxonomy" id="83212"/>
    <lineage>
        <taxon>Eukaryota</taxon>
        <taxon>Fungi</taxon>
        <taxon>Dikarya</taxon>
        <taxon>Ascomycota</taxon>
        <taxon>Pezizomycotina</taxon>
        <taxon>Sordariomycetes</taxon>
        <taxon>Hypocreomycetidae</taxon>
        <taxon>Hypocreales</taxon>
        <taxon>Clavicipitaceae</taxon>
        <taxon>Claviceps</taxon>
    </lineage>
</organism>
<evidence type="ECO:0000313" key="4">
    <source>
        <dbReference type="Proteomes" id="UP000811619"/>
    </source>
</evidence>
<sequence>MLPPVDEQTIRDNPEFAKLYRMLLEKALNPDGSTKDRDSTPGRDAAQQDLHRARTRHAKALLLKEAIRAVSLSESTPDRPQQDARTAASGLQTDADADADAAGSLADVLALLPSLLSSDDACPVPDDAAAALFSCPPLSALEHHLPELGALVSANLHAAALDVARIAHPSTNPSYLHRHIPSLPADFSALSDALSEATSTLAARRLEALSSLTRLLHSYTQTLTLLVRTLESKHGLASRSLELQALDVSQNSQLAEVDAKTALHAISRDMYSPETVSALANYSSHLRDAQIRAAERLRGLQAELAEYGVGVESDRDKEKKLRDMAIAYRHMESQMEEVKKDLARLEKRL</sequence>
<keyword evidence="4" id="KW-1185">Reference proteome</keyword>
<dbReference type="EMBL" id="SRPY01000174">
    <property type="protein sequence ID" value="KAG5927529.1"/>
    <property type="molecule type" value="Genomic_DNA"/>
</dbReference>
<dbReference type="AlphaFoldDB" id="A0A8K0J930"/>
<feature type="coiled-coil region" evidence="1">
    <location>
        <begin position="321"/>
        <end position="348"/>
    </location>
</feature>
<name>A0A8K0J930_9HYPO</name>
<reference evidence="3" key="1">
    <citation type="journal article" date="2020" name="bioRxiv">
        <title>Whole genome comparisons of ergot fungi reveals the divergence and evolution of species within the genus Claviceps are the result of varying mechanisms driving genome evolution and host range expansion.</title>
        <authorList>
            <person name="Wyka S.A."/>
            <person name="Mondo S.J."/>
            <person name="Liu M."/>
            <person name="Dettman J."/>
            <person name="Nalam V."/>
            <person name="Broders K.D."/>
        </authorList>
    </citation>
    <scope>NUCLEOTIDE SEQUENCE</scope>
    <source>
        <strain evidence="3">CCC 489</strain>
    </source>
</reference>
<feature type="region of interest" description="Disordered" evidence="2">
    <location>
        <begin position="29"/>
        <end position="54"/>
    </location>
</feature>
<feature type="region of interest" description="Disordered" evidence="2">
    <location>
        <begin position="72"/>
        <end position="95"/>
    </location>
</feature>
<accession>A0A8K0J930</accession>
<dbReference type="OrthoDB" id="66964at2759"/>
<keyword evidence="1" id="KW-0175">Coiled coil</keyword>